<dbReference type="PANTHER" id="PTHR31001">
    <property type="entry name" value="UNCHARACTERIZED TRANSCRIPTIONAL REGULATORY PROTEIN"/>
    <property type="match status" value="1"/>
</dbReference>
<dbReference type="VEuPathDB" id="FungiDB:PSHT_00744"/>
<proteinExistence type="predicted"/>
<dbReference type="PANTHER" id="PTHR31001:SF89">
    <property type="entry name" value="ZN(2)-C6 FUNGAL-TYPE DOMAIN-CONTAINING PROTEIN"/>
    <property type="match status" value="1"/>
</dbReference>
<comment type="caution">
    <text evidence="3">The sequence shown here is derived from an EMBL/GenBank/DDBJ whole genome shotgun (WGS) entry which is preliminary data.</text>
</comment>
<evidence type="ECO:0008006" key="5">
    <source>
        <dbReference type="Google" id="ProtNLM"/>
    </source>
</evidence>
<reference evidence="4" key="2">
    <citation type="journal article" date="2018" name="BMC Genomics">
        <title>Genomic insights into host adaptation between the wheat stripe rust pathogen (Puccinia striiformis f. sp. tritici) and the barley stripe rust pathogen (Puccinia striiformis f. sp. hordei).</title>
        <authorList>
            <person name="Xia C."/>
            <person name="Wang M."/>
            <person name="Yin C."/>
            <person name="Cornejo O.E."/>
            <person name="Hulbert S.H."/>
            <person name="Chen X."/>
        </authorList>
    </citation>
    <scope>NUCLEOTIDE SEQUENCE [LARGE SCALE GENOMIC DNA]</scope>
    <source>
        <strain evidence="4">93TX-2</strain>
    </source>
</reference>
<comment type="subcellular location">
    <subcellularLocation>
        <location evidence="1">Nucleus</location>
    </subcellularLocation>
</comment>
<evidence type="ECO:0000313" key="3">
    <source>
        <dbReference type="EMBL" id="POW22900.1"/>
    </source>
</evidence>
<protein>
    <recommendedName>
        <fullName evidence="5">Transcription factor domain-containing protein</fullName>
    </recommendedName>
</protein>
<dbReference type="Proteomes" id="UP000238274">
    <property type="component" value="Unassembled WGS sequence"/>
</dbReference>
<gene>
    <name evidence="3" type="ORF">PSHT_00744</name>
</gene>
<evidence type="ECO:0000256" key="2">
    <source>
        <dbReference type="ARBA" id="ARBA00023242"/>
    </source>
</evidence>
<reference evidence="3 4" key="1">
    <citation type="submission" date="2017-12" db="EMBL/GenBank/DDBJ databases">
        <title>Gene loss provides genomic basis for host adaptation in cereal stripe rust fungi.</title>
        <authorList>
            <person name="Xia C."/>
        </authorList>
    </citation>
    <scope>NUCLEOTIDE SEQUENCE [LARGE SCALE GENOMIC DNA]</scope>
    <source>
        <strain evidence="3 4">93TX-2</strain>
    </source>
</reference>
<dbReference type="EMBL" id="PKSM01000005">
    <property type="protein sequence ID" value="POW22900.1"/>
    <property type="molecule type" value="Genomic_DNA"/>
</dbReference>
<evidence type="ECO:0000256" key="1">
    <source>
        <dbReference type="ARBA" id="ARBA00004123"/>
    </source>
</evidence>
<dbReference type="CDD" id="cd12148">
    <property type="entry name" value="fungal_TF_MHR"/>
    <property type="match status" value="1"/>
</dbReference>
<organism evidence="3 4">
    <name type="scientific">Puccinia striiformis</name>
    <dbReference type="NCBI Taxonomy" id="27350"/>
    <lineage>
        <taxon>Eukaryota</taxon>
        <taxon>Fungi</taxon>
        <taxon>Dikarya</taxon>
        <taxon>Basidiomycota</taxon>
        <taxon>Pucciniomycotina</taxon>
        <taxon>Pucciniomycetes</taxon>
        <taxon>Pucciniales</taxon>
        <taxon>Pucciniaceae</taxon>
        <taxon>Puccinia</taxon>
    </lineage>
</organism>
<accession>A0A2S4WM88</accession>
<dbReference type="VEuPathDB" id="FungiDB:PSTT_14116"/>
<dbReference type="InterPro" id="IPR050613">
    <property type="entry name" value="Sec_Metabolite_Reg"/>
</dbReference>
<reference evidence="4" key="3">
    <citation type="journal article" date="2018" name="Mol. Plant Microbe Interact.">
        <title>Genome sequence resources for the wheat stripe rust pathogen (Puccinia striiformis f. sp. tritici) and the barley stripe rust pathogen (Puccinia striiformis f. sp. hordei).</title>
        <authorList>
            <person name="Xia C."/>
            <person name="Wang M."/>
            <person name="Yin C."/>
            <person name="Cornejo O.E."/>
            <person name="Hulbert S.H."/>
            <person name="Chen X."/>
        </authorList>
    </citation>
    <scope>NUCLEOTIDE SEQUENCE [LARGE SCALE GENOMIC DNA]</scope>
    <source>
        <strain evidence="4">93TX-2</strain>
    </source>
</reference>
<dbReference type="AlphaFoldDB" id="A0A2S4WM88"/>
<name>A0A2S4WM88_9BASI</name>
<keyword evidence="4" id="KW-1185">Reference proteome</keyword>
<evidence type="ECO:0000313" key="4">
    <source>
        <dbReference type="Proteomes" id="UP000238274"/>
    </source>
</evidence>
<sequence length="597" mass="68502">MSQHYYQPRQYLDDGRRDTQVEDGCSINAIGRRVEGLIRTLEPQSFPSEVSRCRTVSQDKWEALYQVESGAKSSSEDGMIGRNFHRFLVSDCRQFLNSEAQCTFKSLEAKIGIWQENDGPRNLPTLLARIPNLNQAKRCLKSYQQSCGWIHRLLPPSFCAKVPQMLARKHRLSYCNRPDLHWLAVLFAACGLGLWAGEIPVEQDHDIELPRTKLGQRRLALIWLRCASSALVLGQYEQDPSLDSLRAMSLLLCFPLYLSDNPTMEGAMELIMQTINLARHLNLDVDPDYLPYCRLQSEMEKDERRRFMIAILCQEFQLGGLFCKKSFFELPSRFTLKMPQKFHDEEDWYNEAPSSIEDDDLLCQSPTEACSPTHGLDGVVARYKVGQVWQSIGSSFSEHAGPPAHGRVLDLDQQLLNVEKEFPSTLKTMFEPHHCVLEPLTRRGTIADMDRLSTHIVLASAHIRLHRPFVIPREGISIAHQEWHRSRILFYGRLILTVNESDHLPLLKHVSMSLVVLAASIALSVLLITPTGQEEDLTSLRQQVYKVYRTYQETTFHTSLIWNRGFKLLGLLLETDKNIILNPERKINFEMLETLLQ</sequence>
<dbReference type="GO" id="GO:0005634">
    <property type="term" value="C:nucleus"/>
    <property type="evidence" value="ECO:0007669"/>
    <property type="project" value="UniProtKB-SubCell"/>
</dbReference>
<dbReference type="OrthoDB" id="3364175at2759"/>
<keyword evidence="2" id="KW-0539">Nucleus</keyword>